<dbReference type="AlphaFoldDB" id="A0AAV7Q8K6"/>
<name>A0AAV7Q8K6_PLEWA</name>
<dbReference type="EMBL" id="JANPWB010000010">
    <property type="protein sequence ID" value="KAJ1136628.1"/>
    <property type="molecule type" value="Genomic_DNA"/>
</dbReference>
<accession>A0AAV7Q8K6</accession>
<dbReference type="Proteomes" id="UP001066276">
    <property type="component" value="Chromosome 6"/>
</dbReference>
<keyword evidence="2" id="KW-1185">Reference proteome</keyword>
<comment type="caution">
    <text evidence="1">The sequence shown here is derived from an EMBL/GenBank/DDBJ whole genome shotgun (WGS) entry which is preliminary data.</text>
</comment>
<proteinExistence type="predicted"/>
<evidence type="ECO:0000313" key="1">
    <source>
        <dbReference type="EMBL" id="KAJ1136628.1"/>
    </source>
</evidence>
<gene>
    <name evidence="1" type="ORF">NDU88_003043</name>
</gene>
<sequence length="91" mass="9719">MLRYWGGGAGSSQLSQNSGFIAESSRSILLEAWRAGSGWSDVEVRIRVPFTVTLQAATVIVAEGRGSSLVVNGEEKMGCCLALTNKIQFPN</sequence>
<organism evidence="1 2">
    <name type="scientific">Pleurodeles waltl</name>
    <name type="common">Iberian ribbed newt</name>
    <dbReference type="NCBI Taxonomy" id="8319"/>
    <lineage>
        <taxon>Eukaryota</taxon>
        <taxon>Metazoa</taxon>
        <taxon>Chordata</taxon>
        <taxon>Craniata</taxon>
        <taxon>Vertebrata</taxon>
        <taxon>Euteleostomi</taxon>
        <taxon>Amphibia</taxon>
        <taxon>Batrachia</taxon>
        <taxon>Caudata</taxon>
        <taxon>Salamandroidea</taxon>
        <taxon>Salamandridae</taxon>
        <taxon>Pleurodelinae</taxon>
        <taxon>Pleurodeles</taxon>
    </lineage>
</organism>
<reference evidence="1" key="1">
    <citation type="journal article" date="2022" name="bioRxiv">
        <title>Sequencing and chromosome-scale assembly of the giantPleurodeles waltlgenome.</title>
        <authorList>
            <person name="Brown T."/>
            <person name="Elewa A."/>
            <person name="Iarovenko S."/>
            <person name="Subramanian E."/>
            <person name="Araus A.J."/>
            <person name="Petzold A."/>
            <person name="Susuki M."/>
            <person name="Suzuki K.-i.T."/>
            <person name="Hayashi T."/>
            <person name="Toyoda A."/>
            <person name="Oliveira C."/>
            <person name="Osipova E."/>
            <person name="Leigh N.D."/>
            <person name="Simon A."/>
            <person name="Yun M.H."/>
        </authorList>
    </citation>
    <scope>NUCLEOTIDE SEQUENCE</scope>
    <source>
        <strain evidence="1">20211129_DDA</strain>
        <tissue evidence="1">Liver</tissue>
    </source>
</reference>
<evidence type="ECO:0000313" key="2">
    <source>
        <dbReference type="Proteomes" id="UP001066276"/>
    </source>
</evidence>
<protein>
    <submittedName>
        <fullName evidence="1">Uncharacterized protein</fullName>
    </submittedName>
</protein>